<evidence type="ECO:0000313" key="1">
    <source>
        <dbReference type="EMBL" id="TFK61548.1"/>
    </source>
</evidence>
<evidence type="ECO:0000313" key="2">
    <source>
        <dbReference type="Proteomes" id="UP000308600"/>
    </source>
</evidence>
<dbReference type="EMBL" id="ML208650">
    <property type="protein sequence ID" value="TFK61548.1"/>
    <property type="molecule type" value="Genomic_DNA"/>
</dbReference>
<reference evidence="1 2" key="1">
    <citation type="journal article" date="2019" name="Nat. Ecol. Evol.">
        <title>Megaphylogeny resolves global patterns of mushroom evolution.</title>
        <authorList>
            <person name="Varga T."/>
            <person name="Krizsan K."/>
            <person name="Foldi C."/>
            <person name="Dima B."/>
            <person name="Sanchez-Garcia M."/>
            <person name="Sanchez-Ramirez S."/>
            <person name="Szollosi G.J."/>
            <person name="Szarkandi J.G."/>
            <person name="Papp V."/>
            <person name="Albert L."/>
            <person name="Andreopoulos W."/>
            <person name="Angelini C."/>
            <person name="Antonin V."/>
            <person name="Barry K.W."/>
            <person name="Bougher N.L."/>
            <person name="Buchanan P."/>
            <person name="Buyck B."/>
            <person name="Bense V."/>
            <person name="Catcheside P."/>
            <person name="Chovatia M."/>
            <person name="Cooper J."/>
            <person name="Damon W."/>
            <person name="Desjardin D."/>
            <person name="Finy P."/>
            <person name="Geml J."/>
            <person name="Haridas S."/>
            <person name="Hughes K."/>
            <person name="Justo A."/>
            <person name="Karasinski D."/>
            <person name="Kautmanova I."/>
            <person name="Kiss B."/>
            <person name="Kocsube S."/>
            <person name="Kotiranta H."/>
            <person name="LaButti K.M."/>
            <person name="Lechner B.E."/>
            <person name="Liimatainen K."/>
            <person name="Lipzen A."/>
            <person name="Lukacs Z."/>
            <person name="Mihaltcheva S."/>
            <person name="Morgado L.N."/>
            <person name="Niskanen T."/>
            <person name="Noordeloos M.E."/>
            <person name="Ohm R.A."/>
            <person name="Ortiz-Santana B."/>
            <person name="Ovrebo C."/>
            <person name="Racz N."/>
            <person name="Riley R."/>
            <person name="Savchenko A."/>
            <person name="Shiryaev A."/>
            <person name="Soop K."/>
            <person name="Spirin V."/>
            <person name="Szebenyi C."/>
            <person name="Tomsovsky M."/>
            <person name="Tulloss R.E."/>
            <person name="Uehling J."/>
            <person name="Grigoriev I.V."/>
            <person name="Vagvolgyi C."/>
            <person name="Papp T."/>
            <person name="Martin F.M."/>
            <person name="Miettinen O."/>
            <person name="Hibbett D.S."/>
            <person name="Nagy L.G."/>
        </authorList>
    </citation>
    <scope>NUCLEOTIDE SEQUENCE [LARGE SCALE GENOMIC DNA]</scope>
    <source>
        <strain evidence="1 2">NL-1719</strain>
    </source>
</reference>
<name>A0ACD3A6T1_9AGAR</name>
<dbReference type="Proteomes" id="UP000308600">
    <property type="component" value="Unassembled WGS sequence"/>
</dbReference>
<proteinExistence type="predicted"/>
<keyword evidence="2" id="KW-1185">Reference proteome</keyword>
<gene>
    <name evidence="1" type="ORF">BDN72DRAFT_438668</name>
</gene>
<sequence>MTMMHPVYKRPLTQKELNVLRMGKAMNGGRTCYELPDPTLPESFVLRPLRPVAPLSPGAARSRSRPRVVSLPNYPMPSPRLPRTAFKPSSSPPPTAVATYSNITIVITEH</sequence>
<organism evidence="1 2">
    <name type="scientific">Pluteus cervinus</name>
    <dbReference type="NCBI Taxonomy" id="181527"/>
    <lineage>
        <taxon>Eukaryota</taxon>
        <taxon>Fungi</taxon>
        <taxon>Dikarya</taxon>
        <taxon>Basidiomycota</taxon>
        <taxon>Agaricomycotina</taxon>
        <taxon>Agaricomycetes</taxon>
        <taxon>Agaricomycetidae</taxon>
        <taxon>Agaricales</taxon>
        <taxon>Pluteineae</taxon>
        <taxon>Pluteaceae</taxon>
        <taxon>Pluteus</taxon>
    </lineage>
</organism>
<accession>A0ACD3A6T1</accession>
<protein>
    <submittedName>
        <fullName evidence="1">Uncharacterized protein</fullName>
    </submittedName>
</protein>